<gene>
    <name evidence="3" type="ORF">EIP91_001087</name>
</gene>
<evidence type="ECO:0000256" key="2">
    <source>
        <dbReference type="SAM" id="SignalP"/>
    </source>
</evidence>
<evidence type="ECO:0000313" key="4">
    <source>
        <dbReference type="Proteomes" id="UP000292702"/>
    </source>
</evidence>
<evidence type="ECO:0000256" key="1">
    <source>
        <dbReference type="SAM" id="MobiDB-lite"/>
    </source>
</evidence>
<feature type="region of interest" description="Disordered" evidence="1">
    <location>
        <begin position="106"/>
        <end position="158"/>
    </location>
</feature>
<accession>A0A4R0RN59</accession>
<organism evidence="3 4">
    <name type="scientific">Steccherinum ochraceum</name>
    <dbReference type="NCBI Taxonomy" id="92696"/>
    <lineage>
        <taxon>Eukaryota</taxon>
        <taxon>Fungi</taxon>
        <taxon>Dikarya</taxon>
        <taxon>Basidiomycota</taxon>
        <taxon>Agaricomycotina</taxon>
        <taxon>Agaricomycetes</taxon>
        <taxon>Polyporales</taxon>
        <taxon>Steccherinaceae</taxon>
        <taxon>Steccherinum</taxon>
    </lineage>
</organism>
<dbReference type="AlphaFoldDB" id="A0A4R0RN59"/>
<feature type="signal peptide" evidence="2">
    <location>
        <begin position="1"/>
        <end position="20"/>
    </location>
</feature>
<dbReference type="Proteomes" id="UP000292702">
    <property type="component" value="Unassembled WGS sequence"/>
</dbReference>
<keyword evidence="2" id="KW-0732">Signal</keyword>
<comment type="caution">
    <text evidence="3">The sequence shown here is derived from an EMBL/GenBank/DDBJ whole genome shotgun (WGS) entry which is preliminary data.</text>
</comment>
<feature type="chain" id="PRO_5020791753" evidence="2">
    <location>
        <begin position="21"/>
        <end position="158"/>
    </location>
</feature>
<keyword evidence="4" id="KW-1185">Reference proteome</keyword>
<dbReference type="PROSITE" id="PS51257">
    <property type="entry name" value="PROKAR_LIPOPROTEIN"/>
    <property type="match status" value="1"/>
</dbReference>
<name>A0A4R0RN59_9APHY</name>
<evidence type="ECO:0000313" key="3">
    <source>
        <dbReference type="EMBL" id="TCD66669.1"/>
    </source>
</evidence>
<protein>
    <submittedName>
        <fullName evidence="3">Uncharacterized protein</fullName>
    </submittedName>
</protein>
<reference evidence="3 4" key="1">
    <citation type="submission" date="2018-11" db="EMBL/GenBank/DDBJ databases">
        <title>Genome assembly of Steccherinum ochraceum LE-BIN_3174, the white-rot fungus of the Steccherinaceae family (The Residual Polyporoid clade, Polyporales, Basidiomycota).</title>
        <authorList>
            <person name="Fedorova T.V."/>
            <person name="Glazunova O.A."/>
            <person name="Landesman E.O."/>
            <person name="Moiseenko K.V."/>
            <person name="Psurtseva N.V."/>
            <person name="Savinova O.S."/>
            <person name="Shakhova N.V."/>
            <person name="Tyazhelova T.V."/>
            <person name="Vasina D.V."/>
        </authorList>
    </citation>
    <scope>NUCLEOTIDE SEQUENCE [LARGE SCALE GENOMIC DNA]</scope>
    <source>
        <strain evidence="3 4">LE-BIN_3174</strain>
    </source>
</reference>
<dbReference type="EMBL" id="RWJN01000126">
    <property type="protein sequence ID" value="TCD66669.1"/>
    <property type="molecule type" value="Genomic_DNA"/>
</dbReference>
<proteinExistence type="predicted"/>
<sequence>MRFTTVLAGVIAVVACSVSAAPLFSDASAHDENTLSARDYNLVVRDVLQAIHARELADLDDAIPIGIGAFPQRRDDELRDRETHIKRGWPIALDPKKHYLVWKAKRPKAWKQSGSKPAEGGQAESKPATDGQPESKPAAGRQPGSNEAAEGPQGGSPA</sequence>